<dbReference type="InterPro" id="IPR027558">
    <property type="entry name" value="Pre_pil_HX9DG_C"/>
</dbReference>
<dbReference type="Pfam" id="PF07963">
    <property type="entry name" value="N_methyl"/>
    <property type="match status" value="1"/>
</dbReference>
<keyword evidence="4" id="KW-1185">Reference proteome</keyword>
<dbReference type="Proteomes" id="UP000245802">
    <property type="component" value="Chromosome"/>
</dbReference>
<dbReference type="SUPFAM" id="SSF54523">
    <property type="entry name" value="Pili subunits"/>
    <property type="match status" value="1"/>
</dbReference>
<keyword evidence="1" id="KW-0812">Transmembrane</keyword>
<dbReference type="Pfam" id="PF07596">
    <property type="entry name" value="SBP_bac_10"/>
    <property type="match status" value="1"/>
</dbReference>
<gene>
    <name evidence="3" type="ORF">C1280_07680</name>
</gene>
<feature type="domain" description="DUF1559" evidence="2">
    <location>
        <begin position="31"/>
        <end position="354"/>
    </location>
</feature>
<dbReference type="InterPro" id="IPR045584">
    <property type="entry name" value="Pilin-like"/>
</dbReference>
<dbReference type="AlphaFoldDB" id="A0A2Z3GY10"/>
<evidence type="ECO:0000256" key="1">
    <source>
        <dbReference type="SAM" id="Phobius"/>
    </source>
</evidence>
<dbReference type="NCBIfam" id="TIGR04294">
    <property type="entry name" value="pre_pil_HX9DG"/>
    <property type="match status" value="1"/>
</dbReference>
<accession>A0A2Z3GY10</accession>
<dbReference type="NCBIfam" id="TIGR02532">
    <property type="entry name" value="IV_pilin_GFxxxE"/>
    <property type="match status" value="1"/>
</dbReference>
<name>A0A2Z3GY10_9BACT</name>
<dbReference type="Gene3D" id="3.30.700.10">
    <property type="entry name" value="Glycoprotein, Type 4 Pilin"/>
    <property type="match status" value="1"/>
</dbReference>
<reference evidence="3 4" key="1">
    <citation type="submission" date="2018-01" db="EMBL/GenBank/DDBJ databases">
        <title>G. obscuriglobus.</title>
        <authorList>
            <person name="Franke J."/>
            <person name="Blomberg W."/>
            <person name="Selmecki A."/>
        </authorList>
    </citation>
    <scope>NUCLEOTIDE SEQUENCE [LARGE SCALE GENOMIC DNA]</scope>
    <source>
        <strain evidence="3 4">DSM 5831</strain>
    </source>
</reference>
<dbReference type="KEGG" id="gog:C1280_07680"/>
<organism evidence="3 4">
    <name type="scientific">Gemmata obscuriglobus</name>
    <dbReference type="NCBI Taxonomy" id="114"/>
    <lineage>
        <taxon>Bacteria</taxon>
        <taxon>Pseudomonadati</taxon>
        <taxon>Planctomycetota</taxon>
        <taxon>Planctomycetia</taxon>
        <taxon>Gemmatales</taxon>
        <taxon>Gemmataceae</taxon>
        <taxon>Gemmata</taxon>
    </lineage>
</organism>
<evidence type="ECO:0000313" key="3">
    <source>
        <dbReference type="EMBL" id="AWM36912.1"/>
    </source>
</evidence>
<keyword evidence="1" id="KW-1133">Transmembrane helix</keyword>
<protein>
    <submittedName>
        <fullName evidence="3">Prepilin-type cleavage/methylation domain-containing protein</fullName>
    </submittedName>
</protein>
<feature type="transmembrane region" description="Helical" evidence="1">
    <location>
        <begin position="12"/>
        <end position="30"/>
    </location>
</feature>
<evidence type="ECO:0000313" key="4">
    <source>
        <dbReference type="Proteomes" id="UP000245802"/>
    </source>
</evidence>
<dbReference type="PANTHER" id="PTHR30093">
    <property type="entry name" value="GENERAL SECRETION PATHWAY PROTEIN G"/>
    <property type="match status" value="1"/>
</dbReference>
<dbReference type="EMBL" id="CP025958">
    <property type="protein sequence ID" value="AWM36912.1"/>
    <property type="molecule type" value="Genomic_DNA"/>
</dbReference>
<keyword evidence="1" id="KW-0472">Membrane</keyword>
<proteinExistence type="predicted"/>
<sequence>MRAKKGFTLIELLVVIAIIAVLIGLLLPAVQKVREAAARMKCANNLKQLGLAVHNYHDSVQKLPVFSFAPNGHSEGGSYAPSVLPDGITSKHFSGFLLILPYIEQDAYASKYDRTKSYSDATVGADGVTSNRTLTSNPIPTYLCPSMPVPQNAGYNSYSSYVASRGNFSYMTDGSGAVIQTGTGTKQRWTEDDGMFVSAFVPPPATNTTAAGSLRYLTFASVTDGLSNTFLAGEKHYTIQGSTWVSGTNIHTGAALTGPFTGNTNYVFPHPGADANEGATHTPMNFKTLVGPAATLNMKAGTVTCTAAAPSALNTNADSAWYKNTALGGFRSSHTGGCNFVFGDGSVKFVRESVSMATYRALGSRNGGEVIGNDY</sequence>
<evidence type="ECO:0000259" key="2">
    <source>
        <dbReference type="Pfam" id="PF07596"/>
    </source>
</evidence>
<dbReference type="InterPro" id="IPR012902">
    <property type="entry name" value="N_methyl_site"/>
</dbReference>
<dbReference type="InterPro" id="IPR011453">
    <property type="entry name" value="DUF1559"/>
</dbReference>
<dbReference type="PROSITE" id="PS00409">
    <property type="entry name" value="PROKAR_NTER_METHYL"/>
    <property type="match status" value="1"/>
</dbReference>
<dbReference type="RefSeq" id="WP_010050440.1">
    <property type="nucleotide sequence ID" value="NZ_CP025958.1"/>
</dbReference>
<dbReference type="PANTHER" id="PTHR30093:SF2">
    <property type="entry name" value="TYPE II SECRETION SYSTEM PROTEIN H"/>
    <property type="match status" value="1"/>
</dbReference>
<dbReference type="OrthoDB" id="211465at2"/>